<dbReference type="EMBL" id="FNMZ01000007">
    <property type="protein sequence ID" value="SDX60060.1"/>
    <property type="molecule type" value="Genomic_DNA"/>
</dbReference>
<name>A0A1H3D193_9RHOB</name>
<dbReference type="RefSeq" id="WP_281242935.1">
    <property type="nucleotide sequence ID" value="NZ_FNMZ01000007.1"/>
</dbReference>
<gene>
    <name evidence="1" type="ORF">SAMN05444336_10763</name>
</gene>
<keyword evidence="2" id="KW-1185">Reference proteome</keyword>
<dbReference type="Proteomes" id="UP000199118">
    <property type="component" value="Unassembled WGS sequence"/>
</dbReference>
<dbReference type="AlphaFoldDB" id="A0A1H3D193"/>
<proteinExistence type="predicted"/>
<reference evidence="1 2" key="1">
    <citation type="submission" date="2016-10" db="EMBL/GenBank/DDBJ databases">
        <authorList>
            <person name="de Groot N.N."/>
        </authorList>
    </citation>
    <scope>NUCLEOTIDE SEQUENCE [LARGE SCALE GENOMIC DNA]</scope>
    <source>
        <strain evidence="1 2">DSM 17890</strain>
    </source>
</reference>
<evidence type="ECO:0000313" key="2">
    <source>
        <dbReference type="Proteomes" id="UP000199118"/>
    </source>
</evidence>
<organism evidence="1 2">
    <name type="scientific">Albimonas donghaensis</name>
    <dbReference type="NCBI Taxonomy" id="356660"/>
    <lineage>
        <taxon>Bacteria</taxon>
        <taxon>Pseudomonadati</taxon>
        <taxon>Pseudomonadota</taxon>
        <taxon>Alphaproteobacteria</taxon>
        <taxon>Rhodobacterales</taxon>
        <taxon>Paracoccaceae</taxon>
        <taxon>Albimonas</taxon>
    </lineage>
</organism>
<evidence type="ECO:0000313" key="1">
    <source>
        <dbReference type="EMBL" id="SDX60060.1"/>
    </source>
</evidence>
<sequence>MMNGRMDVWRRALRAERIGRWSVRLTLAEARLRQELAWRYRA</sequence>
<accession>A0A1H3D193</accession>
<protein>
    <submittedName>
        <fullName evidence="1">Uncharacterized protein</fullName>
    </submittedName>
</protein>